<evidence type="ECO:0000259" key="1">
    <source>
        <dbReference type="Pfam" id="PF08906"/>
    </source>
</evidence>
<sequence>MQLATKTTYPIEQLLDDWRWLLPDDVELVVITKAGDAFVRRLSDGAILWLNVVEGSADQVSASLDEFQAAITEEQHIEAWFMPDIVQGQALLGMDPGQNECLSFKQPPVLGGQLDPDNIEVTDIAVHFSVSGQIHQQVKDLPPGTKINQVTVAEAEQKKPWWRFW</sequence>
<dbReference type="OrthoDB" id="672028at2"/>
<feature type="domain" description="T6SS immunity protein Tdi1 C-terminal" evidence="1">
    <location>
        <begin position="62"/>
        <end position="135"/>
    </location>
</feature>
<keyword evidence="3" id="KW-1185">Reference proteome</keyword>
<protein>
    <recommendedName>
        <fullName evidence="1">T6SS immunity protein Tdi1 C-terminal domain-containing protein</fullName>
    </recommendedName>
</protein>
<evidence type="ECO:0000313" key="3">
    <source>
        <dbReference type="Proteomes" id="UP000319852"/>
    </source>
</evidence>
<dbReference type="Proteomes" id="UP000319852">
    <property type="component" value="Chromosome"/>
</dbReference>
<dbReference type="InterPro" id="IPR015002">
    <property type="entry name" value="T6SS_Tdi1_C"/>
</dbReference>
<dbReference type="KEGG" id="amob:HG15A2_46000"/>
<organism evidence="2 3">
    <name type="scientific">Adhaeretor mobilis</name>
    <dbReference type="NCBI Taxonomy" id="1930276"/>
    <lineage>
        <taxon>Bacteria</taxon>
        <taxon>Pseudomonadati</taxon>
        <taxon>Planctomycetota</taxon>
        <taxon>Planctomycetia</taxon>
        <taxon>Pirellulales</taxon>
        <taxon>Lacipirellulaceae</taxon>
        <taxon>Adhaeretor</taxon>
    </lineage>
</organism>
<proteinExistence type="predicted"/>
<dbReference type="RefSeq" id="WP_145063317.1">
    <property type="nucleotide sequence ID" value="NZ_CP036263.1"/>
</dbReference>
<evidence type="ECO:0000313" key="2">
    <source>
        <dbReference type="EMBL" id="QDT01258.1"/>
    </source>
</evidence>
<name>A0A517N2N5_9BACT</name>
<dbReference type="EMBL" id="CP036263">
    <property type="protein sequence ID" value="QDT01258.1"/>
    <property type="molecule type" value="Genomic_DNA"/>
</dbReference>
<dbReference type="Pfam" id="PF08906">
    <property type="entry name" value="T6SS_Tdi1_C"/>
    <property type="match status" value="1"/>
</dbReference>
<dbReference type="AlphaFoldDB" id="A0A517N2N5"/>
<reference evidence="2 3" key="1">
    <citation type="submission" date="2019-02" db="EMBL/GenBank/DDBJ databases">
        <title>Deep-cultivation of Planctomycetes and their phenomic and genomic characterization uncovers novel biology.</title>
        <authorList>
            <person name="Wiegand S."/>
            <person name="Jogler M."/>
            <person name="Boedeker C."/>
            <person name="Pinto D."/>
            <person name="Vollmers J."/>
            <person name="Rivas-Marin E."/>
            <person name="Kohn T."/>
            <person name="Peeters S.H."/>
            <person name="Heuer A."/>
            <person name="Rast P."/>
            <person name="Oberbeckmann S."/>
            <person name="Bunk B."/>
            <person name="Jeske O."/>
            <person name="Meyerdierks A."/>
            <person name="Storesund J.E."/>
            <person name="Kallscheuer N."/>
            <person name="Luecker S."/>
            <person name="Lage O.M."/>
            <person name="Pohl T."/>
            <person name="Merkel B.J."/>
            <person name="Hornburger P."/>
            <person name="Mueller R.-W."/>
            <person name="Bruemmer F."/>
            <person name="Labrenz M."/>
            <person name="Spormann A.M."/>
            <person name="Op den Camp H."/>
            <person name="Overmann J."/>
            <person name="Amann R."/>
            <person name="Jetten M.S.M."/>
            <person name="Mascher T."/>
            <person name="Medema M.H."/>
            <person name="Devos D.P."/>
            <person name="Kaster A.-K."/>
            <person name="Ovreas L."/>
            <person name="Rohde M."/>
            <person name="Galperin M.Y."/>
            <person name="Jogler C."/>
        </authorList>
    </citation>
    <scope>NUCLEOTIDE SEQUENCE [LARGE SCALE GENOMIC DNA]</scope>
    <source>
        <strain evidence="2 3">HG15A2</strain>
    </source>
</reference>
<gene>
    <name evidence="2" type="ORF">HG15A2_46000</name>
</gene>
<accession>A0A517N2N5</accession>